<dbReference type="CDD" id="cd00761">
    <property type="entry name" value="Glyco_tranf_GTA_type"/>
    <property type="match status" value="1"/>
</dbReference>
<name>A0A150GWA0_GONPE</name>
<comment type="caution">
    <text evidence="1">The sequence shown here is derived from an EMBL/GenBank/DDBJ whole genome shotgun (WGS) entry which is preliminary data.</text>
</comment>
<dbReference type="AlphaFoldDB" id="A0A150GWA0"/>
<dbReference type="PANTHER" id="PTHR34496">
    <property type="entry name" value="GLCNAC TRANSFERASE-RELATED"/>
    <property type="match status" value="1"/>
</dbReference>
<evidence type="ECO:0000313" key="2">
    <source>
        <dbReference type="Proteomes" id="UP000075714"/>
    </source>
</evidence>
<dbReference type="InterPro" id="IPR021067">
    <property type="entry name" value="Glycosyltransferase"/>
</dbReference>
<accession>A0A150GWA0</accession>
<protein>
    <recommendedName>
        <fullName evidence="3">Glycosyltransferase 2-like domain-containing protein</fullName>
    </recommendedName>
</protein>
<reference evidence="2" key="1">
    <citation type="journal article" date="2016" name="Nat. Commun.">
        <title>The Gonium pectorale genome demonstrates co-option of cell cycle regulation during the evolution of multicellularity.</title>
        <authorList>
            <person name="Hanschen E.R."/>
            <person name="Marriage T.N."/>
            <person name="Ferris P.J."/>
            <person name="Hamaji T."/>
            <person name="Toyoda A."/>
            <person name="Fujiyama A."/>
            <person name="Neme R."/>
            <person name="Noguchi H."/>
            <person name="Minakuchi Y."/>
            <person name="Suzuki M."/>
            <person name="Kawai-Toyooka H."/>
            <person name="Smith D.R."/>
            <person name="Sparks H."/>
            <person name="Anderson J."/>
            <person name="Bakaric R."/>
            <person name="Luria V."/>
            <person name="Karger A."/>
            <person name="Kirschner M.W."/>
            <person name="Durand P.M."/>
            <person name="Michod R.E."/>
            <person name="Nozaki H."/>
            <person name="Olson B.J."/>
        </authorList>
    </citation>
    <scope>NUCLEOTIDE SEQUENCE [LARGE SCALE GENOMIC DNA]</scope>
    <source>
        <strain evidence="2">NIES-2863</strain>
    </source>
</reference>
<keyword evidence="2" id="KW-1185">Reference proteome</keyword>
<evidence type="ECO:0008006" key="3">
    <source>
        <dbReference type="Google" id="ProtNLM"/>
    </source>
</evidence>
<dbReference type="Proteomes" id="UP000075714">
    <property type="component" value="Unassembled WGS sequence"/>
</dbReference>
<proteinExistence type="predicted"/>
<evidence type="ECO:0000313" key="1">
    <source>
        <dbReference type="EMBL" id="KXZ54065.1"/>
    </source>
</evidence>
<dbReference type="EMBL" id="LSYV01000006">
    <property type="protein sequence ID" value="KXZ54065.1"/>
    <property type="molecule type" value="Genomic_DNA"/>
</dbReference>
<dbReference type="Pfam" id="PF11397">
    <property type="entry name" value="GlcNAc"/>
    <property type="match status" value="2"/>
</dbReference>
<dbReference type="PANTHER" id="PTHR34496:SF9">
    <property type="entry name" value="[SKP1-PROTEIN]-HYDROXYPROLINE N-ACETYLGLUCOSAMINYLTRANSFERASE"/>
    <property type="match status" value="1"/>
</dbReference>
<organism evidence="1 2">
    <name type="scientific">Gonium pectorale</name>
    <name type="common">Green alga</name>
    <dbReference type="NCBI Taxonomy" id="33097"/>
    <lineage>
        <taxon>Eukaryota</taxon>
        <taxon>Viridiplantae</taxon>
        <taxon>Chlorophyta</taxon>
        <taxon>core chlorophytes</taxon>
        <taxon>Chlorophyceae</taxon>
        <taxon>CS clade</taxon>
        <taxon>Chlamydomonadales</taxon>
        <taxon>Volvocaceae</taxon>
        <taxon>Gonium</taxon>
    </lineage>
</organism>
<sequence>MGAASCRKPVQQSQPAASPATAEAAALEVPAAAPAAVPRIFVSVAAYRDPECQWTLHSIFSTARRPERVRVGVVWQVHPVEDAELVRVAGARAHPEWLERVRQVVIPHGDATGPCKARALAQALWDGEEYVLQLDSHMRMVPGWDELCTQQLHLAESMSSTGKAVLSCYPLGYHGCGPAASVPDEATAPATLLCARGFGEDGFLRTCGRVLKERPPAPLPSLLWAAGLSFSRASWMQC</sequence>
<gene>
    <name evidence="1" type="ORF">GPECTOR_5g172</name>
</gene>
<dbReference type="STRING" id="33097.A0A150GWA0"/>
<dbReference type="OrthoDB" id="76265at2759"/>